<dbReference type="RefSeq" id="WP_115499826.1">
    <property type="nucleotide sequence ID" value="NZ_JACRTI010000026.1"/>
</dbReference>
<evidence type="ECO:0000313" key="4">
    <source>
        <dbReference type="Proteomes" id="UP000629596"/>
    </source>
</evidence>
<dbReference type="AlphaFoldDB" id="A0A3D8HDX6"/>
<dbReference type="Pfam" id="PF09357">
    <property type="entry name" value="RteC"/>
    <property type="match status" value="1"/>
</dbReference>
<reference evidence="1 4" key="2">
    <citation type="submission" date="2020-08" db="EMBL/GenBank/DDBJ databases">
        <title>Genome public.</title>
        <authorList>
            <person name="Liu C."/>
            <person name="Sun Q."/>
        </authorList>
    </citation>
    <scope>NUCLEOTIDE SEQUENCE [LARGE SCALE GENOMIC DNA]</scope>
    <source>
        <strain evidence="1 4">426_9</strain>
    </source>
</reference>
<evidence type="ECO:0000313" key="2">
    <source>
        <dbReference type="EMBL" id="RDU48940.1"/>
    </source>
</evidence>
<dbReference type="EMBL" id="QREV01000026">
    <property type="protein sequence ID" value="RDU48940.1"/>
    <property type="molecule type" value="Genomic_DNA"/>
</dbReference>
<accession>A0A3D8HDX6</accession>
<proteinExistence type="predicted"/>
<dbReference type="EMBL" id="JACRTI010000026">
    <property type="protein sequence ID" value="MBC8602321.1"/>
    <property type="molecule type" value="Genomic_DNA"/>
</dbReference>
<dbReference type="InterPro" id="IPR018534">
    <property type="entry name" value="Tet_reg_excision_RteC"/>
</dbReference>
<name>A0A3D8HDX6_9BACT</name>
<keyword evidence="4" id="KW-1185">Reference proteome</keyword>
<evidence type="ECO:0000313" key="1">
    <source>
        <dbReference type="EMBL" id="MBC8602321.1"/>
    </source>
</evidence>
<evidence type="ECO:0000313" key="3">
    <source>
        <dbReference type="Proteomes" id="UP000256321"/>
    </source>
</evidence>
<dbReference type="Proteomes" id="UP000629596">
    <property type="component" value="Unassembled WGS sequence"/>
</dbReference>
<protein>
    <submittedName>
        <fullName evidence="1">RteC domain-containing protein</fullName>
    </submittedName>
</protein>
<organism evidence="2 3">
    <name type="scientific">Parabacteroides acidifaciens</name>
    <dbReference type="NCBI Taxonomy" id="2290935"/>
    <lineage>
        <taxon>Bacteria</taxon>
        <taxon>Pseudomonadati</taxon>
        <taxon>Bacteroidota</taxon>
        <taxon>Bacteroidia</taxon>
        <taxon>Bacteroidales</taxon>
        <taxon>Tannerellaceae</taxon>
        <taxon>Parabacteroides</taxon>
    </lineage>
</organism>
<gene>
    <name evidence="2" type="ORF">DWU89_11710</name>
    <name evidence="1" type="ORF">H8784_11415</name>
</gene>
<dbReference type="Proteomes" id="UP000256321">
    <property type="component" value="Unassembled WGS sequence"/>
</dbReference>
<reference evidence="2 3" key="1">
    <citation type="submission" date="2018-07" db="EMBL/GenBank/DDBJ databases">
        <title>Parabacteroides acidifaciens nov. sp., isolated from human feces.</title>
        <authorList>
            <person name="Wang Y.J."/>
        </authorList>
    </citation>
    <scope>NUCLEOTIDE SEQUENCE [LARGE SCALE GENOMIC DNA]</scope>
    <source>
        <strain evidence="2 3">426-9</strain>
    </source>
</reference>
<comment type="caution">
    <text evidence="2">The sequence shown here is derived from an EMBL/GenBank/DDBJ whole genome shotgun (WGS) entry which is preliminary data.</text>
</comment>
<sequence length="211" mass="24993">MPKWSLSDQNIYSLLNSSCTEENFDEAQLLMAYREFVESVITFLNNESDYKTLIRELNLTYIEFEALKNSLEIRRDFCYETKSITCNKILSFINKELDLLHHQMEFPKFFINIEAGWKSTLHLNKDIAKYIDIMEIVCGLYYLKCITTVDGKEIHFSDLANAFEKLFNIKFSDIYKKEEEVIKRKPDKRTAFLDKLRVAIIEKCKEEGYLP</sequence>